<dbReference type="Pfam" id="PF07386">
    <property type="entry name" value="DUF1499"/>
    <property type="match status" value="1"/>
</dbReference>
<organism evidence="1 2">
    <name type="scientific">Oxalicibacterium faecigallinarum</name>
    <dbReference type="NCBI Taxonomy" id="573741"/>
    <lineage>
        <taxon>Bacteria</taxon>
        <taxon>Pseudomonadati</taxon>
        <taxon>Pseudomonadota</taxon>
        <taxon>Betaproteobacteria</taxon>
        <taxon>Burkholderiales</taxon>
        <taxon>Oxalobacteraceae</taxon>
        <taxon>Oxalicibacterium</taxon>
    </lineage>
</organism>
<dbReference type="EMBL" id="BMDI01000001">
    <property type="protein sequence ID" value="GGI18730.1"/>
    <property type="molecule type" value="Genomic_DNA"/>
</dbReference>
<keyword evidence="2" id="KW-1185">Reference proteome</keyword>
<dbReference type="PANTHER" id="PTHR34801:SF6">
    <property type="entry name" value="SLL1620 PROTEIN"/>
    <property type="match status" value="1"/>
</dbReference>
<dbReference type="PANTHER" id="PTHR34801">
    <property type="entry name" value="EXPRESSED PROTEIN"/>
    <property type="match status" value="1"/>
</dbReference>
<evidence type="ECO:0000313" key="1">
    <source>
        <dbReference type="EMBL" id="GGI18730.1"/>
    </source>
</evidence>
<name>A0A8J3ATI6_9BURK</name>
<dbReference type="InterPro" id="IPR010865">
    <property type="entry name" value="DUF1499"/>
</dbReference>
<evidence type="ECO:0000313" key="2">
    <source>
        <dbReference type="Proteomes" id="UP000642180"/>
    </source>
</evidence>
<sequence>MGKSFGTITVLVLLALPLILFVAGQFRLFAGRKPDDLGITNGLLKAPMKDWRNVVSSQAAYHPHEPHHVIAPLEYTGDGHGAMERVAGIIAGMPGARIVTATPHYLHAEFRSMLLGFVDDVEFMLDTNDRLIHMRSGARLNRKDFGANRARLESVRSRFERRAESRNGDPIPT</sequence>
<comment type="caution">
    <text evidence="1">The sequence shown here is derived from an EMBL/GenBank/DDBJ whole genome shotgun (WGS) entry which is preliminary data.</text>
</comment>
<evidence type="ECO:0008006" key="3">
    <source>
        <dbReference type="Google" id="ProtNLM"/>
    </source>
</evidence>
<accession>A0A8J3ATI6</accession>
<reference evidence="2" key="1">
    <citation type="journal article" date="2019" name="Int. J. Syst. Evol. Microbiol.">
        <title>The Global Catalogue of Microorganisms (GCM) 10K type strain sequencing project: providing services to taxonomists for standard genome sequencing and annotation.</title>
        <authorList>
            <consortium name="The Broad Institute Genomics Platform"/>
            <consortium name="The Broad Institute Genome Sequencing Center for Infectious Disease"/>
            <person name="Wu L."/>
            <person name="Ma J."/>
        </authorList>
    </citation>
    <scope>NUCLEOTIDE SEQUENCE [LARGE SCALE GENOMIC DNA]</scope>
    <source>
        <strain evidence="2">CCM 2767</strain>
    </source>
</reference>
<dbReference type="AlphaFoldDB" id="A0A8J3ATI6"/>
<dbReference type="PIRSF" id="PIRSF026426">
    <property type="entry name" value="DUF1499"/>
    <property type="match status" value="1"/>
</dbReference>
<protein>
    <recommendedName>
        <fullName evidence="3">DUF1499 domain-containing protein</fullName>
    </recommendedName>
</protein>
<dbReference type="Proteomes" id="UP000642180">
    <property type="component" value="Unassembled WGS sequence"/>
</dbReference>
<proteinExistence type="predicted"/>
<dbReference type="RefSeq" id="WP_188380670.1">
    <property type="nucleotide sequence ID" value="NZ_BMDI01000001.1"/>
</dbReference>
<gene>
    <name evidence="1" type="ORF">GCM10008066_15540</name>
</gene>